<accession>F4R6U2</accession>
<evidence type="ECO:0000256" key="1">
    <source>
        <dbReference type="SAM" id="MobiDB-lite"/>
    </source>
</evidence>
<dbReference type="EMBL" id="GL883091">
    <property type="protein sequence ID" value="EGG12396.1"/>
    <property type="molecule type" value="Genomic_DNA"/>
</dbReference>
<dbReference type="GeneID" id="18921467"/>
<dbReference type="HOGENOM" id="CLU_032925_2_0_1"/>
<dbReference type="InParanoid" id="F4R6U2"/>
<dbReference type="InterPro" id="IPR032675">
    <property type="entry name" value="LRR_dom_sf"/>
</dbReference>
<name>F4R6U2_MELLP</name>
<proteinExistence type="predicted"/>
<keyword evidence="3" id="KW-1185">Reference proteome</keyword>
<evidence type="ECO:0000313" key="2">
    <source>
        <dbReference type="EMBL" id="EGG12396.1"/>
    </source>
</evidence>
<dbReference type="VEuPathDB" id="FungiDB:MELLADRAFT_101747"/>
<reference evidence="3" key="1">
    <citation type="journal article" date="2011" name="Proc. Natl. Acad. Sci. U.S.A.">
        <title>Obligate biotrophy features unraveled by the genomic analysis of rust fungi.</title>
        <authorList>
            <person name="Duplessis S."/>
            <person name="Cuomo C.A."/>
            <person name="Lin Y.-C."/>
            <person name="Aerts A."/>
            <person name="Tisserant E."/>
            <person name="Veneault-Fourrey C."/>
            <person name="Joly D.L."/>
            <person name="Hacquard S."/>
            <person name="Amselem J."/>
            <person name="Cantarel B.L."/>
            <person name="Chiu R."/>
            <person name="Coutinho P.M."/>
            <person name="Feau N."/>
            <person name="Field M."/>
            <person name="Frey P."/>
            <person name="Gelhaye E."/>
            <person name="Goldberg J."/>
            <person name="Grabherr M.G."/>
            <person name="Kodira C.D."/>
            <person name="Kohler A."/>
            <person name="Kuees U."/>
            <person name="Lindquist E.A."/>
            <person name="Lucas S.M."/>
            <person name="Mago R."/>
            <person name="Mauceli E."/>
            <person name="Morin E."/>
            <person name="Murat C."/>
            <person name="Pangilinan J.L."/>
            <person name="Park R."/>
            <person name="Pearson M."/>
            <person name="Quesneville H."/>
            <person name="Rouhier N."/>
            <person name="Sakthikumar S."/>
            <person name="Salamov A.A."/>
            <person name="Schmutz J."/>
            <person name="Selles B."/>
            <person name="Shapiro H."/>
            <person name="Tanguay P."/>
            <person name="Tuskan G.A."/>
            <person name="Henrissat B."/>
            <person name="Van de Peer Y."/>
            <person name="Rouze P."/>
            <person name="Ellis J.G."/>
            <person name="Dodds P.N."/>
            <person name="Schein J.E."/>
            <person name="Zhong S."/>
            <person name="Hamelin R.C."/>
            <person name="Grigoriev I.V."/>
            <person name="Szabo L.J."/>
            <person name="Martin F."/>
        </authorList>
    </citation>
    <scope>NUCLEOTIDE SEQUENCE [LARGE SCALE GENOMIC DNA]</scope>
    <source>
        <strain evidence="3">98AG31 / pathotype 3-4-7</strain>
    </source>
</reference>
<gene>
    <name evidence="2" type="ORF">MELLADRAFT_101747</name>
</gene>
<dbReference type="RefSeq" id="XP_007404771.1">
    <property type="nucleotide sequence ID" value="XM_007404709.1"/>
</dbReference>
<evidence type="ECO:0000313" key="3">
    <source>
        <dbReference type="Proteomes" id="UP000001072"/>
    </source>
</evidence>
<feature type="compositionally biased region" description="Low complexity" evidence="1">
    <location>
        <begin position="44"/>
        <end position="61"/>
    </location>
</feature>
<sequence length="521" mass="58744">MPNDPNPSPSTPLNGTLPFEILTCILDYFAFELHGQPVRIGPTSPDSSEGSDSSSEAASSSSRLSLSPSQFLDYRLVCKAWSEAVISIYFRDIRLDNSRRAQIILDNWTDAIYGPNLSCPVRRLSIRNMWYSRQGAIVRCRDRASPPVVMDQVVPLIKLLGLNLNELSIVYTHSMGVRPAMVKAVQALTHLKELSISHVPWGSYAKGIYDSKSLVDLMAAIPRLECLTIHWSDLGNLPFKPNALSKLRRFSFTSYCNNSKALTHICETAKDSLKVVDISSGDRGQENIGRILKPIQANLEGCFTTVFSVIPTSVLKMEFPKLRVIASWHCPFPLGSELKWLNWLNWPMLQHVRTLVTPVPQKYWKKALNLAGLNAFQKVPNLKHIIFTGSGVKADPHLTEAFKLRGVQCHCRPKFTTDEIMILWTKLDQNVFLMFIVDSNSEYSIGKIDTVYDFFARLLPVQGLRRFCNQSSEKQFTTFHLLVIQMTPCLSLHNMDVSLQNRTWSVGCIILGTVNIRELVT</sequence>
<dbReference type="Proteomes" id="UP000001072">
    <property type="component" value="Unassembled WGS sequence"/>
</dbReference>
<protein>
    <submittedName>
        <fullName evidence="2">Uncharacterized protein</fullName>
    </submittedName>
</protein>
<dbReference type="SUPFAM" id="SSF52047">
    <property type="entry name" value="RNI-like"/>
    <property type="match status" value="1"/>
</dbReference>
<organism evidence="3">
    <name type="scientific">Melampsora larici-populina (strain 98AG31 / pathotype 3-4-7)</name>
    <name type="common">Poplar leaf rust fungus</name>
    <dbReference type="NCBI Taxonomy" id="747676"/>
    <lineage>
        <taxon>Eukaryota</taxon>
        <taxon>Fungi</taxon>
        <taxon>Dikarya</taxon>
        <taxon>Basidiomycota</taxon>
        <taxon>Pucciniomycotina</taxon>
        <taxon>Pucciniomycetes</taxon>
        <taxon>Pucciniales</taxon>
        <taxon>Melampsoraceae</taxon>
        <taxon>Melampsora</taxon>
    </lineage>
</organism>
<dbReference type="Gene3D" id="3.80.10.10">
    <property type="entry name" value="Ribonuclease Inhibitor"/>
    <property type="match status" value="1"/>
</dbReference>
<dbReference type="KEGG" id="mlr:MELLADRAFT_101747"/>
<dbReference type="AlphaFoldDB" id="F4R6U2"/>
<dbReference type="OrthoDB" id="10561067at2759"/>
<feature type="region of interest" description="Disordered" evidence="1">
    <location>
        <begin position="40"/>
        <end position="61"/>
    </location>
</feature>